<feature type="compositionally biased region" description="Basic residues" evidence="1">
    <location>
        <begin position="1"/>
        <end position="11"/>
    </location>
</feature>
<feature type="region of interest" description="Disordered" evidence="1">
    <location>
        <begin position="216"/>
        <end position="239"/>
    </location>
</feature>
<evidence type="ECO:0000256" key="1">
    <source>
        <dbReference type="SAM" id="MobiDB-lite"/>
    </source>
</evidence>
<protein>
    <submittedName>
        <fullName evidence="2">DUF3710 domain-containing protein</fullName>
    </submittedName>
</protein>
<organism evidence="2 3">
    <name type="scientific">Thermobifida alba</name>
    <name type="common">Thermomonospora alba</name>
    <dbReference type="NCBI Taxonomy" id="53522"/>
    <lineage>
        <taxon>Bacteria</taxon>
        <taxon>Bacillati</taxon>
        <taxon>Actinomycetota</taxon>
        <taxon>Actinomycetes</taxon>
        <taxon>Streptosporangiales</taxon>
        <taxon>Nocardiopsidaceae</taxon>
        <taxon>Thermobifida</taxon>
    </lineage>
</organism>
<keyword evidence="3" id="KW-1185">Reference proteome</keyword>
<dbReference type="Pfam" id="PF12502">
    <property type="entry name" value="DUF3710"/>
    <property type="match status" value="1"/>
</dbReference>
<dbReference type="RefSeq" id="WP_248593452.1">
    <property type="nucleotide sequence ID" value="NZ_BAABEB010000006.1"/>
</dbReference>
<feature type="region of interest" description="Disordered" evidence="1">
    <location>
        <begin position="1"/>
        <end position="46"/>
    </location>
</feature>
<reference evidence="2 3" key="1">
    <citation type="submission" date="2020-04" db="EMBL/GenBank/DDBJ databases">
        <title>Thermobifida alba genome sequencing and assembly.</title>
        <authorList>
            <person name="Luzics S."/>
            <person name="Horvath B."/>
            <person name="Nagy I."/>
            <person name="Toth A."/>
            <person name="Nagy I."/>
            <person name="Kukolya J."/>
        </authorList>
    </citation>
    <scope>NUCLEOTIDE SEQUENCE [LARGE SCALE GENOMIC DNA]</scope>
    <source>
        <strain evidence="2 3">DSM 43795</strain>
    </source>
</reference>
<dbReference type="InterPro" id="IPR022183">
    <property type="entry name" value="DUF3710"/>
</dbReference>
<name>A0ABY4L3T6_THEAE</name>
<dbReference type="Proteomes" id="UP000832041">
    <property type="component" value="Chromosome"/>
</dbReference>
<evidence type="ECO:0000313" key="2">
    <source>
        <dbReference type="EMBL" id="UPT21143.1"/>
    </source>
</evidence>
<gene>
    <name evidence="2" type="ORF">FOF52_09370</name>
</gene>
<sequence>MFGRRRKKKAGSRVDDVPPAVAPRHTPVTEPVKEDDKYRAQGPWDVSEEVPEMQRVDLGALRVPVGPDIEVQVNVAKQQNQNRVIGVTIINGKTAMQVQPFAAPKSTGLWSEIREEVTAEIARSGGKSEEFDGTFGPEVRAIVPVPGRTNEKGQQLAQPMRFIGVDGPRWFLRGVIRGEGAVRPEAAARIEEIFAGIVVVRGHQPIPPRDLLELTLPRQARPVPGKAPVTGPDGASGQQ</sequence>
<proteinExistence type="predicted"/>
<dbReference type="EMBL" id="CP051627">
    <property type="protein sequence ID" value="UPT21143.1"/>
    <property type="molecule type" value="Genomic_DNA"/>
</dbReference>
<accession>A0ABY4L3T6</accession>
<evidence type="ECO:0000313" key="3">
    <source>
        <dbReference type="Proteomes" id="UP000832041"/>
    </source>
</evidence>